<keyword evidence="1" id="KW-1133">Transmembrane helix</keyword>
<keyword evidence="1" id="KW-0812">Transmembrane</keyword>
<organism evidence="2 3">
    <name type="scientific">Euplotes crassus</name>
    <dbReference type="NCBI Taxonomy" id="5936"/>
    <lineage>
        <taxon>Eukaryota</taxon>
        <taxon>Sar</taxon>
        <taxon>Alveolata</taxon>
        <taxon>Ciliophora</taxon>
        <taxon>Intramacronucleata</taxon>
        <taxon>Spirotrichea</taxon>
        <taxon>Hypotrichia</taxon>
        <taxon>Euplotida</taxon>
        <taxon>Euplotidae</taxon>
        <taxon>Moneuplotes</taxon>
    </lineage>
</organism>
<comment type="caution">
    <text evidence="2">The sequence shown here is derived from an EMBL/GenBank/DDBJ whole genome shotgun (WGS) entry which is preliminary data.</text>
</comment>
<keyword evidence="3" id="KW-1185">Reference proteome</keyword>
<gene>
    <name evidence="2" type="ORF">ECRASSUSDP1_LOCUS192</name>
</gene>
<sequence length="58" mass="6544">MDKKASQDMKLLMYAKLPCCYNCMVCGAQMMPISLCFLGLLLNFNAITVWAHILSLNQ</sequence>
<feature type="transmembrane region" description="Helical" evidence="1">
    <location>
        <begin position="33"/>
        <end position="53"/>
    </location>
</feature>
<dbReference type="Proteomes" id="UP001295684">
    <property type="component" value="Unassembled WGS sequence"/>
</dbReference>
<evidence type="ECO:0000313" key="3">
    <source>
        <dbReference type="Proteomes" id="UP001295684"/>
    </source>
</evidence>
<dbReference type="AlphaFoldDB" id="A0AAD1U4I6"/>
<keyword evidence="1" id="KW-0472">Membrane</keyword>
<name>A0AAD1U4I6_EUPCR</name>
<reference evidence="2" key="1">
    <citation type="submission" date="2023-07" db="EMBL/GenBank/DDBJ databases">
        <authorList>
            <consortium name="AG Swart"/>
            <person name="Singh M."/>
            <person name="Singh A."/>
            <person name="Seah K."/>
            <person name="Emmerich C."/>
        </authorList>
    </citation>
    <scope>NUCLEOTIDE SEQUENCE</scope>
    <source>
        <strain evidence="2">DP1</strain>
    </source>
</reference>
<evidence type="ECO:0000256" key="1">
    <source>
        <dbReference type="SAM" id="Phobius"/>
    </source>
</evidence>
<protein>
    <submittedName>
        <fullName evidence="2">Uncharacterized protein</fullName>
    </submittedName>
</protein>
<dbReference type="EMBL" id="CAMPGE010000183">
    <property type="protein sequence ID" value="CAI2358909.1"/>
    <property type="molecule type" value="Genomic_DNA"/>
</dbReference>
<accession>A0AAD1U4I6</accession>
<evidence type="ECO:0000313" key="2">
    <source>
        <dbReference type="EMBL" id="CAI2358909.1"/>
    </source>
</evidence>
<proteinExistence type="predicted"/>